<accession>A0A917LZN0</accession>
<dbReference type="AlphaFoldDB" id="A0A917LZN0"/>
<evidence type="ECO:0000256" key="4">
    <source>
        <dbReference type="ARBA" id="ARBA00022798"/>
    </source>
</evidence>
<evidence type="ECO:0000313" key="10">
    <source>
        <dbReference type="Proteomes" id="UP000647241"/>
    </source>
</evidence>
<dbReference type="InterPro" id="IPR000447">
    <property type="entry name" value="G3P_DH_FAD-dep"/>
</dbReference>
<keyword evidence="10" id="KW-1185">Reference proteome</keyword>
<keyword evidence="6" id="KW-0560">Oxidoreductase</keyword>
<comment type="caution">
    <text evidence="9">The sequence shown here is derived from an EMBL/GenBank/DDBJ whole genome shotgun (WGS) entry which is preliminary data.</text>
</comment>
<evidence type="ECO:0000259" key="8">
    <source>
        <dbReference type="Pfam" id="PF16901"/>
    </source>
</evidence>
<comment type="similarity">
    <text evidence="2">Belongs to the FAD-dependent glycerol-3-phosphate dehydrogenase family.</text>
</comment>
<dbReference type="Pfam" id="PF16901">
    <property type="entry name" value="DAO_C"/>
    <property type="match status" value="1"/>
</dbReference>
<name>A0A917LZN0_9BACT</name>
<dbReference type="Gene3D" id="3.30.9.10">
    <property type="entry name" value="D-Amino Acid Oxidase, subunit A, domain 2"/>
    <property type="match status" value="1"/>
</dbReference>
<dbReference type="InterPro" id="IPR006076">
    <property type="entry name" value="FAD-dep_OxRdtase"/>
</dbReference>
<dbReference type="GO" id="GO:0046168">
    <property type="term" value="P:glycerol-3-phosphate catabolic process"/>
    <property type="evidence" value="ECO:0007669"/>
    <property type="project" value="TreeGrafter"/>
</dbReference>
<evidence type="ECO:0000256" key="2">
    <source>
        <dbReference type="ARBA" id="ARBA00007330"/>
    </source>
</evidence>
<evidence type="ECO:0000313" key="9">
    <source>
        <dbReference type="EMBL" id="GGG69465.1"/>
    </source>
</evidence>
<dbReference type="EMBL" id="BMGT01000001">
    <property type="protein sequence ID" value="GGG69465.1"/>
    <property type="molecule type" value="Genomic_DNA"/>
</dbReference>
<dbReference type="InterPro" id="IPR038299">
    <property type="entry name" value="DAO_C_sf"/>
</dbReference>
<organism evidence="9 10">
    <name type="scientific">Edaphobacter dinghuensis</name>
    <dbReference type="NCBI Taxonomy" id="1560005"/>
    <lineage>
        <taxon>Bacteria</taxon>
        <taxon>Pseudomonadati</taxon>
        <taxon>Acidobacteriota</taxon>
        <taxon>Terriglobia</taxon>
        <taxon>Terriglobales</taxon>
        <taxon>Acidobacteriaceae</taxon>
        <taxon>Edaphobacter</taxon>
    </lineage>
</organism>
<dbReference type="Pfam" id="PF01266">
    <property type="entry name" value="DAO"/>
    <property type="match status" value="1"/>
</dbReference>
<keyword evidence="3" id="KW-0285">Flavoprotein</keyword>
<dbReference type="RefSeq" id="WP_229739081.1">
    <property type="nucleotide sequence ID" value="NZ_BMGT01000001.1"/>
</dbReference>
<dbReference type="InterPro" id="IPR036188">
    <property type="entry name" value="FAD/NAD-bd_sf"/>
</dbReference>
<evidence type="ECO:0000256" key="6">
    <source>
        <dbReference type="ARBA" id="ARBA00023002"/>
    </source>
</evidence>
<dbReference type="PANTHER" id="PTHR11985">
    <property type="entry name" value="GLYCEROL-3-PHOSPHATE DEHYDROGENASE"/>
    <property type="match status" value="1"/>
</dbReference>
<gene>
    <name evidence="9" type="primary">glpA</name>
    <name evidence="9" type="ORF">GCM10011585_09400</name>
</gene>
<dbReference type="Proteomes" id="UP000647241">
    <property type="component" value="Unassembled WGS sequence"/>
</dbReference>
<keyword evidence="4" id="KW-0319">Glycerol metabolism</keyword>
<evidence type="ECO:0000256" key="1">
    <source>
        <dbReference type="ARBA" id="ARBA00001974"/>
    </source>
</evidence>
<sequence length="522" mass="57532">MSERSELLRRLQEQGEPWDVLVVGGGASGLGAAVEAASRGYRTVLVERFDFAKGTSSRSTKLVHGGVRYLEQLNITLVMDALRERGHMLRNAPHLVHNLQFVVPAFDYFSLPYYGFGLKVYERMSGRLSLGASKLLSRERTVEMLPGIADTGLRGGILYHDGQFDDARYAISLLRTLQDLGGTAVNYVEATGLLKRNGKIAGVRVRDCEEDVSFDLQAKVIVNASGVFTEEILAMDGQAAESLLSVSQGTHFVLPHSFLPGSTALMIPKTADGRVLFAIPWHESTIVGTTDVPVDGASVEPRSMAEERAFLLEHIARYFGRKPRAEEIQSMWSGLRPLVRKGGGKTSKLSRDHTILVSKSGLVTVTGGKWTTYRRMGEDTINHAVEVAGLAKTASRTLDLKLHGWTDNSAGMAEAERVYGADLPLLQSLSDHDAALGALLHPRLPYRLREVVWAVRYEMARTVEDVLARRTRALFLDARAAIEAAPVVANMLAKELGRSDAWRDKDLQQFVNLANGYIYREQ</sequence>
<protein>
    <submittedName>
        <fullName evidence="9">Glycerol-3-phosphate dehydrogenase</fullName>
    </submittedName>
</protein>
<dbReference type="Gene3D" id="3.50.50.60">
    <property type="entry name" value="FAD/NAD(P)-binding domain"/>
    <property type="match status" value="1"/>
</dbReference>
<evidence type="ECO:0000259" key="7">
    <source>
        <dbReference type="Pfam" id="PF01266"/>
    </source>
</evidence>
<feature type="domain" description="Alpha-glycerophosphate oxidase C-terminal" evidence="8">
    <location>
        <begin position="417"/>
        <end position="501"/>
    </location>
</feature>
<dbReference type="PANTHER" id="PTHR11985:SF35">
    <property type="entry name" value="ANAEROBIC GLYCEROL-3-PHOSPHATE DEHYDROGENASE SUBUNIT A"/>
    <property type="match status" value="1"/>
</dbReference>
<dbReference type="PRINTS" id="PR01001">
    <property type="entry name" value="FADG3PDH"/>
</dbReference>
<evidence type="ECO:0000256" key="5">
    <source>
        <dbReference type="ARBA" id="ARBA00022827"/>
    </source>
</evidence>
<dbReference type="InterPro" id="IPR031656">
    <property type="entry name" value="DAO_C"/>
</dbReference>
<proteinExistence type="inferred from homology"/>
<feature type="domain" description="FAD dependent oxidoreductase" evidence="7">
    <location>
        <begin position="19"/>
        <end position="374"/>
    </location>
</feature>
<dbReference type="SUPFAM" id="SSF51905">
    <property type="entry name" value="FAD/NAD(P)-binding domain"/>
    <property type="match status" value="1"/>
</dbReference>
<dbReference type="GO" id="GO:0006071">
    <property type="term" value="P:glycerol metabolic process"/>
    <property type="evidence" value="ECO:0007669"/>
    <property type="project" value="UniProtKB-KW"/>
</dbReference>
<keyword evidence="5" id="KW-0274">FAD</keyword>
<evidence type="ECO:0000256" key="3">
    <source>
        <dbReference type="ARBA" id="ARBA00022630"/>
    </source>
</evidence>
<dbReference type="Gene3D" id="1.10.8.870">
    <property type="entry name" value="Alpha-glycerophosphate oxidase, cap domain"/>
    <property type="match status" value="1"/>
</dbReference>
<comment type="cofactor">
    <cofactor evidence="1">
        <name>FAD</name>
        <dbReference type="ChEBI" id="CHEBI:57692"/>
    </cofactor>
</comment>
<dbReference type="GO" id="GO:0004368">
    <property type="term" value="F:glycerol-3-phosphate dehydrogenase (quinone) activity"/>
    <property type="evidence" value="ECO:0007669"/>
    <property type="project" value="InterPro"/>
</dbReference>
<reference evidence="9" key="1">
    <citation type="journal article" date="2014" name="Int. J. Syst. Evol. Microbiol.">
        <title>Complete genome sequence of Corynebacterium casei LMG S-19264T (=DSM 44701T), isolated from a smear-ripened cheese.</title>
        <authorList>
            <consortium name="US DOE Joint Genome Institute (JGI-PGF)"/>
            <person name="Walter F."/>
            <person name="Albersmeier A."/>
            <person name="Kalinowski J."/>
            <person name="Ruckert C."/>
        </authorList>
    </citation>
    <scope>NUCLEOTIDE SEQUENCE</scope>
    <source>
        <strain evidence="9">CGMCC 1.12997</strain>
    </source>
</reference>
<reference evidence="9" key="2">
    <citation type="submission" date="2020-09" db="EMBL/GenBank/DDBJ databases">
        <authorList>
            <person name="Sun Q."/>
            <person name="Zhou Y."/>
        </authorList>
    </citation>
    <scope>NUCLEOTIDE SEQUENCE</scope>
    <source>
        <strain evidence="9">CGMCC 1.12997</strain>
    </source>
</reference>